<sequence length="284" mass="32368">MASSTPLVKRSLSGQELPGDELLSSPAKRRRVNSANSAEKMPIETTVASGGLRELMPRTTAETEVLVERTFSLRSVLEDDDLPIVCNCPPLRGRSDYRIWRRKMRLILSRNLLLDLVDGKIGQLPQSHYLESQLDSLNEAARKIINTNLSATTRLIVRNIRNPQKMWEKLEKHCKPSDWSLVRSGWLELQNIKYSQCCDIWEYVYKVDDAWRCICLDQEDTLEKHEVARCTSLMCSLDTPKWETWKMGFLSSRDTNIPSWASLVESLTSAEDKGIVSDLIGIAI</sequence>
<accession>A0A167PU35</accession>
<name>A0A167PU35_PENCH</name>
<dbReference type="AlphaFoldDB" id="A0A167PU35"/>
<organism evidence="2">
    <name type="scientific">Penicillium chrysogenum</name>
    <name type="common">Penicillium notatum</name>
    <dbReference type="NCBI Taxonomy" id="5076"/>
    <lineage>
        <taxon>Eukaryota</taxon>
        <taxon>Fungi</taxon>
        <taxon>Dikarya</taxon>
        <taxon>Ascomycota</taxon>
        <taxon>Pezizomycotina</taxon>
        <taxon>Eurotiomycetes</taxon>
        <taxon>Eurotiomycetidae</taxon>
        <taxon>Eurotiales</taxon>
        <taxon>Aspergillaceae</taxon>
        <taxon>Penicillium</taxon>
        <taxon>Penicillium chrysogenum species complex</taxon>
    </lineage>
</organism>
<dbReference type="PhylomeDB" id="A0A167PU35"/>
<evidence type="ECO:0000256" key="1">
    <source>
        <dbReference type="SAM" id="MobiDB-lite"/>
    </source>
</evidence>
<proteinExistence type="predicted"/>
<evidence type="ECO:0000313" key="2">
    <source>
        <dbReference type="EMBL" id="KZN83824.1"/>
    </source>
</evidence>
<dbReference type="EMBL" id="CM002801">
    <property type="protein sequence ID" value="KZN83824.1"/>
    <property type="molecule type" value="Genomic_DNA"/>
</dbReference>
<reference evidence="2" key="1">
    <citation type="journal article" date="2014" name="Genome Announc.">
        <title>Complete sequencing and chromosome-scale genome assembly of the industrial progenitor strain P2niaD18 from the penicillin producer Penicillium chrysogenum.</title>
        <authorList>
            <person name="Specht T."/>
            <person name="Dahlmann T.A."/>
            <person name="Zadra I."/>
            <person name="Kurnsteiner H."/>
            <person name="Kuck U."/>
        </authorList>
    </citation>
    <scope>NUCLEOTIDE SEQUENCE [LARGE SCALE GENOMIC DNA]</scope>
    <source>
        <strain evidence="2">P2niaD18</strain>
    </source>
</reference>
<protein>
    <recommendedName>
        <fullName evidence="3">Retrotransposon Copia-like N-terminal domain-containing protein</fullName>
    </recommendedName>
</protein>
<gene>
    <name evidence="2" type="ORF">EN45_109320</name>
</gene>
<evidence type="ECO:0008006" key="3">
    <source>
        <dbReference type="Google" id="ProtNLM"/>
    </source>
</evidence>
<feature type="region of interest" description="Disordered" evidence="1">
    <location>
        <begin position="1"/>
        <end position="41"/>
    </location>
</feature>
<dbReference type="Proteomes" id="UP000076449">
    <property type="component" value="Chromosome IV"/>
</dbReference>